<dbReference type="EMBL" id="CP137641">
    <property type="protein sequence ID" value="WOX56577.1"/>
    <property type="molecule type" value="Genomic_DNA"/>
</dbReference>
<reference evidence="1 2" key="1">
    <citation type="submission" date="2023-10" db="EMBL/GenBank/DDBJ databases">
        <title>The complete genome sequence of Methanoculleus palmolei DSM 4273.</title>
        <authorList>
            <person name="Lai S.-J."/>
            <person name="You Y.-T."/>
            <person name="Chen S.-C."/>
        </authorList>
    </citation>
    <scope>NUCLEOTIDE SEQUENCE [LARGE SCALE GENOMIC DNA]</scope>
    <source>
        <strain evidence="1 2">DSM 4273</strain>
    </source>
</reference>
<dbReference type="Proteomes" id="UP001626603">
    <property type="component" value="Chromosome"/>
</dbReference>
<keyword evidence="2" id="KW-1185">Reference proteome</keyword>
<evidence type="ECO:0000313" key="2">
    <source>
        <dbReference type="Proteomes" id="UP001626603"/>
    </source>
</evidence>
<accession>A0ABD8AAL2</accession>
<name>A0ABD8AAL2_9EURY</name>
<dbReference type="AlphaFoldDB" id="A0ABD8AAL2"/>
<gene>
    <name evidence="1" type="ORF">R6Y95_04380</name>
</gene>
<organism evidence="1 2">
    <name type="scientific">Methanoculleus palmolei</name>
    <dbReference type="NCBI Taxonomy" id="72612"/>
    <lineage>
        <taxon>Archaea</taxon>
        <taxon>Methanobacteriati</taxon>
        <taxon>Methanobacteriota</taxon>
        <taxon>Stenosarchaea group</taxon>
        <taxon>Methanomicrobia</taxon>
        <taxon>Methanomicrobiales</taxon>
        <taxon>Methanomicrobiaceae</taxon>
        <taxon>Methanoculleus</taxon>
    </lineage>
</organism>
<protein>
    <submittedName>
        <fullName evidence="1">Uncharacterized protein</fullName>
    </submittedName>
</protein>
<sequence length="72" mass="8732">MAEYKPFVPYMMKQSQLKTNPVYIIVNNDAVPFEQIFERSIYHDRDPELPFVFIRGKEQREKFLAEYNRVLC</sequence>
<evidence type="ECO:0000313" key="1">
    <source>
        <dbReference type="EMBL" id="WOX56577.1"/>
    </source>
</evidence>
<proteinExistence type="predicted"/>